<dbReference type="SUPFAM" id="SSF48452">
    <property type="entry name" value="TPR-like"/>
    <property type="match status" value="1"/>
</dbReference>
<dbReference type="OrthoDB" id="4529294at2"/>
<dbReference type="RefSeq" id="WP_130478059.1">
    <property type="nucleotide sequence ID" value="NZ_SFCC01000013.1"/>
</dbReference>
<evidence type="ECO:0000313" key="3">
    <source>
        <dbReference type="Proteomes" id="UP000292003"/>
    </source>
</evidence>
<evidence type="ECO:0000313" key="2">
    <source>
        <dbReference type="EMBL" id="RZQ61245.1"/>
    </source>
</evidence>
<dbReference type="Gene3D" id="3.40.50.300">
    <property type="entry name" value="P-loop containing nucleotide triphosphate hydrolases"/>
    <property type="match status" value="1"/>
</dbReference>
<feature type="region of interest" description="Disordered" evidence="1">
    <location>
        <begin position="627"/>
        <end position="650"/>
    </location>
</feature>
<dbReference type="SUPFAM" id="SSF52540">
    <property type="entry name" value="P-loop containing nucleoside triphosphate hydrolases"/>
    <property type="match status" value="1"/>
</dbReference>
<comment type="caution">
    <text evidence="2">The sequence shown here is derived from an EMBL/GenBank/DDBJ whole genome shotgun (WGS) entry which is preliminary data.</text>
</comment>
<gene>
    <name evidence="2" type="ORF">EWH70_25605</name>
</gene>
<dbReference type="InterPro" id="IPR027417">
    <property type="entry name" value="P-loop_NTPase"/>
</dbReference>
<reference evidence="2 3" key="1">
    <citation type="submission" date="2019-02" db="EMBL/GenBank/DDBJ databases">
        <title>Draft genome sequence of Amycolatopsis sp. 8-3EHSu isolated from roots of Suaeda maritima.</title>
        <authorList>
            <person name="Duangmal K."/>
            <person name="Chantavorakit T."/>
        </authorList>
    </citation>
    <scope>NUCLEOTIDE SEQUENCE [LARGE SCALE GENOMIC DNA]</scope>
    <source>
        <strain evidence="2 3">8-3EHSu</strain>
    </source>
</reference>
<dbReference type="GO" id="GO:0043531">
    <property type="term" value="F:ADP binding"/>
    <property type="evidence" value="ECO:0007669"/>
    <property type="project" value="InterPro"/>
</dbReference>
<dbReference type="PANTHER" id="PTHR47691">
    <property type="entry name" value="REGULATOR-RELATED"/>
    <property type="match status" value="1"/>
</dbReference>
<organism evidence="2 3">
    <name type="scientific">Amycolatopsis suaedae</name>
    <dbReference type="NCBI Taxonomy" id="2510978"/>
    <lineage>
        <taxon>Bacteria</taxon>
        <taxon>Bacillati</taxon>
        <taxon>Actinomycetota</taxon>
        <taxon>Actinomycetes</taxon>
        <taxon>Pseudonocardiales</taxon>
        <taxon>Pseudonocardiaceae</taxon>
        <taxon>Amycolatopsis</taxon>
    </lineage>
</organism>
<feature type="compositionally biased region" description="Basic and acidic residues" evidence="1">
    <location>
        <begin position="627"/>
        <end position="644"/>
    </location>
</feature>
<dbReference type="AlphaFoldDB" id="A0A4V2ELE1"/>
<dbReference type="InterPro" id="IPR011990">
    <property type="entry name" value="TPR-like_helical_dom_sf"/>
</dbReference>
<proteinExistence type="predicted"/>
<sequence length="650" mass="71333">MSLVHLPRRTVPFLNRTKLRRDLAALVRRRRSEGRFCGIVLHGLTGSGCFSLAAEFGHEHRELFDRYVEIDAEKPDGQPASLGDMLGQALGWLQVDPRELPDADQERLDMFRRKAAGLRLLVVVRDATDAAVLRRMLRDVGAETTVVVTSPNRLSMVADGYTVFAVAPLPPREARELLADTLGPAADELPAGVLDELAALCGGHPLTLKILAARLATEEYPVADTLARLRSSVGELGQEEEAERLTRAIGVLVEGLSPELTEAYGALALLPGPDFCERAAASTVDSPDVRALLGGLVARNLLVRDGERYSFHPFVRADARRRIGLEAGRAATRRFVRWYLDQAVPMDAGLSGRWREGPVFRKFDETGRPVSRAAALAWFEAEWRAVAESVRLAHQAGEYEVAAQLCVAVFKYLHMHRHIDAWLDSHRYGLRAARQLGDHGLIMQVSSQLGSGCLAAGRLDEAEEAFARSLEAATTADKPNGVQSALEWQGKIRAERDDVAGALALYDESERVIDDAGERIAPGQRDRMRALLALHRARALLRARRWADAERHAAAAVEYFAAQDERENHAKARYEFGRAIAGAGRAADAIEPFTAAAALFGEDGLRRPQARTLERLADALDALGRAEEAAQRRGQARDLRRELGDPPTGE</sequence>
<dbReference type="Gene3D" id="1.25.40.10">
    <property type="entry name" value="Tetratricopeptide repeat domain"/>
    <property type="match status" value="1"/>
</dbReference>
<dbReference type="PANTHER" id="PTHR47691:SF3">
    <property type="entry name" value="HTH-TYPE TRANSCRIPTIONAL REGULATOR RV0890C-RELATED"/>
    <property type="match status" value="1"/>
</dbReference>
<keyword evidence="3" id="KW-1185">Reference proteome</keyword>
<accession>A0A4V2ELE1</accession>
<name>A0A4V2ELE1_9PSEU</name>
<evidence type="ECO:0000256" key="1">
    <source>
        <dbReference type="SAM" id="MobiDB-lite"/>
    </source>
</evidence>
<dbReference type="EMBL" id="SFCC01000013">
    <property type="protein sequence ID" value="RZQ61245.1"/>
    <property type="molecule type" value="Genomic_DNA"/>
</dbReference>
<protein>
    <submittedName>
        <fullName evidence="2">Uncharacterized protein</fullName>
    </submittedName>
</protein>
<dbReference type="Proteomes" id="UP000292003">
    <property type="component" value="Unassembled WGS sequence"/>
</dbReference>